<accession>A0A2P5EAU0</accession>
<comment type="caution">
    <text evidence="1">The sequence shown here is derived from an EMBL/GenBank/DDBJ whole genome shotgun (WGS) entry which is preliminary data.</text>
</comment>
<evidence type="ECO:0000313" key="2">
    <source>
        <dbReference type="Proteomes" id="UP000237000"/>
    </source>
</evidence>
<reference evidence="2" key="1">
    <citation type="submission" date="2016-06" db="EMBL/GenBank/DDBJ databases">
        <title>Parallel loss of symbiosis genes in relatives of nitrogen-fixing non-legume Parasponia.</title>
        <authorList>
            <person name="Van Velzen R."/>
            <person name="Holmer R."/>
            <person name="Bu F."/>
            <person name="Rutten L."/>
            <person name="Van Zeijl A."/>
            <person name="Liu W."/>
            <person name="Santuari L."/>
            <person name="Cao Q."/>
            <person name="Sharma T."/>
            <person name="Shen D."/>
            <person name="Roswanjaya Y."/>
            <person name="Wardhani T."/>
            <person name="Kalhor M.S."/>
            <person name="Jansen J."/>
            <person name="Van den Hoogen J."/>
            <person name="Gungor B."/>
            <person name="Hartog M."/>
            <person name="Hontelez J."/>
            <person name="Verver J."/>
            <person name="Yang W.-C."/>
            <person name="Schijlen E."/>
            <person name="Repin R."/>
            <person name="Schilthuizen M."/>
            <person name="Schranz E."/>
            <person name="Heidstra R."/>
            <person name="Miyata K."/>
            <person name="Fedorova E."/>
            <person name="Kohlen W."/>
            <person name="Bisseling T."/>
            <person name="Smit S."/>
            <person name="Geurts R."/>
        </authorList>
    </citation>
    <scope>NUCLEOTIDE SEQUENCE [LARGE SCALE GENOMIC DNA]</scope>
    <source>
        <strain evidence="2">cv. RG33-2</strain>
    </source>
</reference>
<protein>
    <submittedName>
        <fullName evidence="1">Uncharacterized protein</fullName>
    </submittedName>
</protein>
<name>A0A2P5EAU0_TREOI</name>
<dbReference type="EMBL" id="JXTC01000189">
    <property type="protein sequence ID" value="PON82663.1"/>
    <property type="molecule type" value="Genomic_DNA"/>
</dbReference>
<gene>
    <name evidence="1" type="ORF">TorRG33x02_214390</name>
</gene>
<dbReference type="AlphaFoldDB" id="A0A2P5EAU0"/>
<proteinExistence type="predicted"/>
<dbReference type="InParanoid" id="A0A2P5EAU0"/>
<organism evidence="1 2">
    <name type="scientific">Trema orientale</name>
    <name type="common">Charcoal tree</name>
    <name type="synonym">Celtis orientalis</name>
    <dbReference type="NCBI Taxonomy" id="63057"/>
    <lineage>
        <taxon>Eukaryota</taxon>
        <taxon>Viridiplantae</taxon>
        <taxon>Streptophyta</taxon>
        <taxon>Embryophyta</taxon>
        <taxon>Tracheophyta</taxon>
        <taxon>Spermatophyta</taxon>
        <taxon>Magnoliopsida</taxon>
        <taxon>eudicotyledons</taxon>
        <taxon>Gunneridae</taxon>
        <taxon>Pentapetalae</taxon>
        <taxon>rosids</taxon>
        <taxon>fabids</taxon>
        <taxon>Rosales</taxon>
        <taxon>Cannabaceae</taxon>
        <taxon>Trema</taxon>
    </lineage>
</organism>
<evidence type="ECO:0000313" key="1">
    <source>
        <dbReference type="EMBL" id="PON82663.1"/>
    </source>
</evidence>
<dbReference type="Proteomes" id="UP000237000">
    <property type="component" value="Unassembled WGS sequence"/>
</dbReference>
<keyword evidence="2" id="KW-1185">Reference proteome</keyword>
<sequence length="152" mass="16139">MASNGTALGMVRPGPSVMATSSSLTLSHFFLSYPLSPRSQAQYTLTSLLPSPNGISLVLLTPPNLSSQVLSNLSGLKLSASSQDLGSLCMAQALTNNIVPRGTSYPPMVQLLDKNGAAGYSRKVPEIPSRKVPEIIFRRYGSLERSALSIKC</sequence>